<name>A0A8S1D5M0_9INSE</name>
<sequence>MDPTDCEQQREKSFVSEMNDLSNDEVNQRLDELGSDLSECYDPDELEEYLLGDVPLTPPKPMKHKAGESAKEMMVLKNWKAYDANDVFLNDINTMIIGAGYSVIEFAESAVKLGMVSDEEEEFYSDNELATVSVSFDSTKSRDLAYLPRPSSPDGLEKLFEDEEPDSCQEPFISDDDKQDTLSVNSKAAEIVNEVLTEAMETVAASIKPDVNNAQKENKELVTKATKNDCLDDFLLIESALIEQMRGLLTQLKTVDTKSKMEGESTDLYKSCILEQMSALVEKLPNKDSRDYCLSQRRELGRANKCPYTEEDIASLQLSYQESALKPMQEV</sequence>
<protein>
    <submittedName>
        <fullName evidence="1">Uncharacterized protein</fullName>
    </submittedName>
</protein>
<dbReference type="EMBL" id="CADEPI010000117">
    <property type="protein sequence ID" value="CAB3375739.1"/>
    <property type="molecule type" value="Genomic_DNA"/>
</dbReference>
<organism evidence="1 2">
    <name type="scientific">Cloeon dipterum</name>
    <dbReference type="NCBI Taxonomy" id="197152"/>
    <lineage>
        <taxon>Eukaryota</taxon>
        <taxon>Metazoa</taxon>
        <taxon>Ecdysozoa</taxon>
        <taxon>Arthropoda</taxon>
        <taxon>Hexapoda</taxon>
        <taxon>Insecta</taxon>
        <taxon>Pterygota</taxon>
        <taxon>Palaeoptera</taxon>
        <taxon>Ephemeroptera</taxon>
        <taxon>Pisciforma</taxon>
        <taxon>Baetidae</taxon>
        <taxon>Cloeon</taxon>
    </lineage>
</organism>
<evidence type="ECO:0000313" key="1">
    <source>
        <dbReference type="EMBL" id="CAB3375739.1"/>
    </source>
</evidence>
<proteinExistence type="predicted"/>
<evidence type="ECO:0000313" key="2">
    <source>
        <dbReference type="Proteomes" id="UP000494165"/>
    </source>
</evidence>
<accession>A0A8S1D5M0</accession>
<gene>
    <name evidence="1" type="ORF">CLODIP_2_CD14936</name>
</gene>
<reference evidence="1 2" key="1">
    <citation type="submission" date="2020-04" db="EMBL/GenBank/DDBJ databases">
        <authorList>
            <person name="Alioto T."/>
            <person name="Alioto T."/>
            <person name="Gomez Garrido J."/>
        </authorList>
    </citation>
    <scope>NUCLEOTIDE SEQUENCE [LARGE SCALE GENOMIC DNA]</scope>
</reference>
<comment type="caution">
    <text evidence="1">The sequence shown here is derived from an EMBL/GenBank/DDBJ whole genome shotgun (WGS) entry which is preliminary data.</text>
</comment>
<keyword evidence="2" id="KW-1185">Reference proteome</keyword>
<dbReference type="AlphaFoldDB" id="A0A8S1D5M0"/>
<dbReference type="Proteomes" id="UP000494165">
    <property type="component" value="Unassembled WGS sequence"/>
</dbReference>